<sequence length="170" mass="19541">MTKKYNFFIISTLALLFVLVGCQNNQTIPDGFYSYEKGEVKTAINELSFQPEIPSYVPIEVDFLISDRYFVKDTDMEALDVSFYTRNNDLLSVQFIDGNIDEEWIDTESVTLEDEITGIYVDNAFAKVLYWEKSGITYKMTYRSSTLMEEDNANNISKSDLVEVANSFQS</sequence>
<accession>A0ABT7L5E7</accession>
<dbReference type="Proteomes" id="UP001235343">
    <property type="component" value="Unassembled WGS sequence"/>
</dbReference>
<proteinExistence type="predicted"/>
<reference evidence="2 3" key="1">
    <citation type="submission" date="2023-06" db="EMBL/GenBank/DDBJ databases">
        <title>Aquibacillus rhizosphaerae LR5S19.</title>
        <authorList>
            <person name="Sun J.-Q."/>
        </authorList>
    </citation>
    <scope>NUCLEOTIDE SEQUENCE [LARGE SCALE GENOMIC DNA]</scope>
    <source>
        <strain evidence="2 3">LR5S19</strain>
    </source>
</reference>
<keyword evidence="3" id="KW-1185">Reference proteome</keyword>
<comment type="caution">
    <text evidence="2">The sequence shown here is derived from an EMBL/GenBank/DDBJ whole genome shotgun (WGS) entry which is preliminary data.</text>
</comment>
<feature type="chain" id="PRO_5047138327" description="DUF4367 domain-containing protein" evidence="1">
    <location>
        <begin position="23"/>
        <end position="170"/>
    </location>
</feature>
<organism evidence="2 3">
    <name type="scientific">Aquibacillus rhizosphaerae</name>
    <dbReference type="NCBI Taxonomy" id="3051431"/>
    <lineage>
        <taxon>Bacteria</taxon>
        <taxon>Bacillati</taxon>
        <taxon>Bacillota</taxon>
        <taxon>Bacilli</taxon>
        <taxon>Bacillales</taxon>
        <taxon>Bacillaceae</taxon>
        <taxon>Aquibacillus</taxon>
    </lineage>
</organism>
<dbReference type="PROSITE" id="PS51257">
    <property type="entry name" value="PROKAR_LIPOPROTEIN"/>
    <property type="match status" value="1"/>
</dbReference>
<evidence type="ECO:0000313" key="3">
    <source>
        <dbReference type="Proteomes" id="UP001235343"/>
    </source>
</evidence>
<dbReference type="EMBL" id="JASTZU010000027">
    <property type="protein sequence ID" value="MDL4840412.1"/>
    <property type="molecule type" value="Genomic_DNA"/>
</dbReference>
<name>A0ABT7L5E7_9BACI</name>
<dbReference type="RefSeq" id="WP_285931452.1">
    <property type="nucleotide sequence ID" value="NZ_JASTZU010000027.1"/>
</dbReference>
<evidence type="ECO:0008006" key="4">
    <source>
        <dbReference type="Google" id="ProtNLM"/>
    </source>
</evidence>
<keyword evidence="1" id="KW-0732">Signal</keyword>
<gene>
    <name evidence="2" type="ORF">QQS35_08140</name>
</gene>
<evidence type="ECO:0000313" key="2">
    <source>
        <dbReference type="EMBL" id="MDL4840412.1"/>
    </source>
</evidence>
<evidence type="ECO:0000256" key="1">
    <source>
        <dbReference type="SAM" id="SignalP"/>
    </source>
</evidence>
<feature type="signal peptide" evidence="1">
    <location>
        <begin position="1"/>
        <end position="22"/>
    </location>
</feature>
<protein>
    <recommendedName>
        <fullName evidence="4">DUF4367 domain-containing protein</fullName>
    </recommendedName>
</protein>